<dbReference type="AlphaFoldDB" id="A0A267EHG2"/>
<evidence type="ECO:0000256" key="1">
    <source>
        <dbReference type="ARBA" id="ARBA00004123"/>
    </source>
</evidence>
<keyword evidence="2" id="KW-0678">Repressor</keyword>
<evidence type="ECO:0000256" key="3">
    <source>
        <dbReference type="ARBA" id="ARBA00023015"/>
    </source>
</evidence>
<dbReference type="GO" id="GO:0005654">
    <property type="term" value="C:nucleoplasm"/>
    <property type="evidence" value="ECO:0007669"/>
    <property type="project" value="UniProtKB-ARBA"/>
</dbReference>
<evidence type="ECO:0000313" key="8">
    <source>
        <dbReference type="Proteomes" id="UP000215902"/>
    </source>
</evidence>
<dbReference type="Proteomes" id="UP000215902">
    <property type="component" value="Unassembled WGS sequence"/>
</dbReference>
<keyword evidence="5" id="KW-0539">Nucleus</keyword>
<gene>
    <name evidence="7" type="ORF">BOX15_Mlig008756g1</name>
</gene>
<evidence type="ECO:0000256" key="4">
    <source>
        <dbReference type="ARBA" id="ARBA00023163"/>
    </source>
</evidence>
<dbReference type="STRING" id="282301.A0A267EHG2"/>
<protein>
    <submittedName>
        <fullName evidence="7">Uncharacterized protein</fullName>
    </submittedName>
</protein>
<comment type="subcellular location">
    <subcellularLocation>
        <location evidence="1">Nucleus</location>
    </subcellularLocation>
</comment>
<dbReference type="Gene3D" id="1.20.5.1500">
    <property type="match status" value="1"/>
</dbReference>
<keyword evidence="8" id="KW-1185">Reference proteome</keyword>
<evidence type="ECO:0000313" key="7">
    <source>
        <dbReference type="EMBL" id="PAA60940.1"/>
    </source>
</evidence>
<dbReference type="SMART" id="SM01401">
    <property type="entry name" value="Sds3"/>
    <property type="match status" value="1"/>
</dbReference>
<sequence length="260" mass="28926">MSEPPLLPPQSPPPNLVANGPPSVATAASDASSFDQSQQQQQQQQVSIEESDYDKCRIDYVDEIAHLEAEFSRLKSHLFDDRLAFLRAKEQEVLDGRAPEYLEPLAQLTENCRIRLQVAKLTRQLRTRSAKHYLECELQWAETQLEWDRKLLEERLRAQINQQISNHLAAGSRHQSGQLNHAGGKVRQSQHPQSLSHPASAAADSQCNESLASPTASSVQLPRPVTTSGPVIVYQLTEAEIMDDYQAIMLALSTSLTAPV</sequence>
<proteinExistence type="predicted"/>
<feature type="compositionally biased region" description="Low complexity" evidence="6">
    <location>
        <begin position="23"/>
        <end position="47"/>
    </location>
</feature>
<dbReference type="PANTHER" id="PTHR21964">
    <property type="entry name" value="BREAST CANCER METASTASIS-SUPPRESSOR 1"/>
    <property type="match status" value="1"/>
</dbReference>
<feature type="region of interest" description="Disordered" evidence="6">
    <location>
        <begin position="169"/>
        <end position="222"/>
    </location>
</feature>
<keyword evidence="3" id="KW-0805">Transcription regulation</keyword>
<feature type="region of interest" description="Disordered" evidence="6">
    <location>
        <begin position="1"/>
        <end position="48"/>
    </location>
</feature>
<keyword evidence="4" id="KW-0804">Transcription</keyword>
<reference evidence="7 8" key="1">
    <citation type="submission" date="2017-06" db="EMBL/GenBank/DDBJ databases">
        <title>A platform for efficient transgenesis in Macrostomum lignano, a flatworm model organism for stem cell research.</title>
        <authorList>
            <person name="Berezikov E."/>
        </authorList>
    </citation>
    <scope>NUCLEOTIDE SEQUENCE [LARGE SCALE GENOMIC DNA]</scope>
    <source>
        <strain evidence="7">DV1</strain>
        <tissue evidence="7">Whole organism</tissue>
    </source>
</reference>
<evidence type="ECO:0000256" key="2">
    <source>
        <dbReference type="ARBA" id="ARBA00022491"/>
    </source>
</evidence>
<evidence type="ECO:0000256" key="5">
    <source>
        <dbReference type="ARBA" id="ARBA00023242"/>
    </source>
</evidence>
<dbReference type="EMBL" id="NIVC01002089">
    <property type="protein sequence ID" value="PAA60940.1"/>
    <property type="molecule type" value="Genomic_DNA"/>
</dbReference>
<name>A0A267EHG2_9PLAT</name>
<feature type="compositionally biased region" description="Polar residues" evidence="6">
    <location>
        <begin position="187"/>
        <end position="222"/>
    </location>
</feature>
<organism evidence="7 8">
    <name type="scientific">Macrostomum lignano</name>
    <dbReference type="NCBI Taxonomy" id="282301"/>
    <lineage>
        <taxon>Eukaryota</taxon>
        <taxon>Metazoa</taxon>
        <taxon>Spiralia</taxon>
        <taxon>Lophotrochozoa</taxon>
        <taxon>Platyhelminthes</taxon>
        <taxon>Rhabditophora</taxon>
        <taxon>Macrostomorpha</taxon>
        <taxon>Macrostomida</taxon>
        <taxon>Macrostomidae</taxon>
        <taxon>Macrostomum</taxon>
    </lineage>
</organism>
<dbReference type="OrthoDB" id="20886at2759"/>
<dbReference type="InterPro" id="IPR013907">
    <property type="entry name" value="Sds3"/>
</dbReference>
<comment type="caution">
    <text evidence="7">The sequence shown here is derived from an EMBL/GenBank/DDBJ whole genome shotgun (WGS) entry which is preliminary data.</text>
</comment>
<dbReference type="Pfam" id="PF08598">
    <property type="entry name" value="Sds3"/>
    <property type="match status" value="1"/>
</dbReference>
<dbReference type="GO" id="GO:0010468">
    <property type="term" value="P:regulation of gene expression"/>
    <property type="evidence" value="ECO:0007669"/>
    <property type="project" value="UniProtKB-ARBA"/>
</dbReference>
<accession>A0A267EHG2</accession>
<evidence type="ECO:0000256" key="6">
    <source>
        <dbReference type="SAM" id="MobiDB-lite"/>
    </source>
</evidence>
<feature type="compositionally biased region" description="Pro residues" evidence="6">
    <location>
        <begin position="1"/>
        <end position="15"/>
    </location>
</feature>